<dbReference type="SUPFAM" id="SSF52172">
    <property type="entry name" value="CheY-like"/>
    <property type="match status" value="1"/>
</dbReference>
<evidence type="ECO:0000256" key="1">
    <source>
        <dbReference type="ARBA" id="ARBA00023015"/>
    </source>
</evidence>
<keyword evidence="2" id="KW-0238">DNA-binding</keyword>
<dbReference type="SMART" id="SM00421">
    <property type="entry name" value="HTH_LUXR"/>
    <property type="match status" value="1"/>
</dbReference>
<evidence type="ECO:0000313" key="7">
    <source>
        <dbReference type="EMBL" id="MDO1537206.1"/>
    </source>
</evidence>
<keyword evidence="3" id="KW-0804">Transcription</keyword>
<dbReference type="Pfam" id="PF00196">
    <property type="entry name" value="GerE"/>
    <property type="match status" value="1"/>
</dbReference>
<dbReference type="InterPro" id="IPR000792">
    <property type="entry name" value="Tscrpt_reg_LuxR_C"/>
</dbReference>
<dbReference type="SMART" id="SM00448">
    <property type="entry name" value="REC"/>
    <property type="match status" value="1"/>
</dbReference>
<dbReference type="RefSeq" id="WP_301815500.1">
    <property type="nucleotide sequence ID" value="NZ_JAUJZH010000037.1"/>
</dbReference>
<dbReference type="PROSITE" id="PS50110">
    <property type="entry name" value="RESPONSE_REGULATORY"/>
    <property type="match status" value="1"/>
</dbReference>
<evidence type="ECO:0000259" key="5">
    <source>
        <dbReference type="PROSITE" id="PS50043"/>
    </source>
</evidence>
<keyword evidence="1" id="KW-0805">Transcription regulation</keyword>
<sequence>MLSPPAMVLAVDDDDFARDLLRRTFTTAKLCFRTFVSAQDLLAHADLQSPAVLLLDVRMPEVSGLKLQTLLRERGVMLPIMFLAGNSEIAVAVTAMRNGAVDFVEKPFDAADLVARLRRAFAVHVSTSARPRRSGTSAHAGRLAALTAREREVYDRMVLGMTSKEIAKELGGSFRTIEIHRSRVLVKMGASNVANLVRRSLIAVVGP</sequence>
<evidence type="ECO:0000313" key="8">
    <source>
        <dbReference type="Proteomes" id="UP001169027"/>
    </source>
</evidence>
<keyword evidence="4" id="KW-0597">Phosphoprotein</keyword>
<evidence type="ECO:0000256" key="3">
    <source>
        <dbReference type="ARBA" id="ARBA00023163"/>
    </source>
</evidence>
<dbReference type="Pfam" id="PF00072">
    <property type="entry name" value="Response_reg"/>
    <property type="match status" value="1"/>
</dbReference>
<dbReference type="EMBL" id="JAUKVY010000037">
    <property type="protein sequence ID" value="MDO1537206.1"/>
    <property type="molecule type" value="Genomic_DNA"/>
</dbReference>
<comment type="caution">
    <text evidence="7">The sequence shown here is derived from an EMBL/GenBank/DDBJ whole genome shotgun (WGS) entry which is preliminary data.</text>
</comment>
<feature type="modified residue" description="4-aspartylphosphate" evidence="4">
    <location>
        <position position="56"/>
    </location>
</feature>
<dbReference type="Gene3D" id="3.40.50.2300">
    <property type="match status" value="1"/>
</dbReference>
<feature type="domain" description="Response regulatory" evidence="6">
    <location>
        <begin position="7"/>
        <end position="121"/>
    </location>
</feature>
<name>A0ABT8SE48_9BURK</name>
<dbReference type="Proteomes" id="UP001169027">
    <property type="component" value="Unassembled WGS sequence"/>
</dbReference>
<dbReference type="PANTHER" id="PTHR44688:SF16">
    <property type="entry name" value="DNA-BINDING TRANSCRIPTIONAL ACTIVATOR DEVR_DOSR"/>
    <property type="match status" value="1"/>
</dbReference>
<dbReference type="InterPro" id="IPR036388">
    <property type="entry name" value="WH-like_DNA-bd_sf"/>
</dbReference>
<dbReference type="InterPro" id="IPR001789">
    <property type="entry name" value="Sig_transdc_resp-reg_receiver"/>
</dbReference>
<evidence type="ECO:0000256" key="4">
    <source>
        <dbReference type="PROSITE-ProRule" id="PRU00169"/>
    </source>
</evidence>
<dbReference type="InterPro" id="IPR011006">
    <property type="entry name" value="CheY-like_superfamily"/>
</dbReference>
<keyword evidence="8" id="KW-1185">Reference proteome</keyword>
<evidence type="ECO:0000256" key="2">
    <source>
        <dbReference type="ARBA" id="ARBA00023125"/>
    </source>
</evidence>
<evidence type="ECO:0000259" key="6">
    <source>
        <dbReference type="PROSITE" id="PS50110"/>
    </source>
</evidence>
<dbReference type="InterPro" id="IPR016032">
    <property type="entry name" value="Sig_transdc_resp-reg_C-effctor"/>
</dbReference>
<feature type="domain" description="HTH luxR-type" evidence="5">
    <location>
        <begin position="139"/>
        <end position="204"/>
    </location>
</feature>
<dbReference type="PROSITE" id="PS50043">
    <property type="entry name" value="HTH_LUXR_2"/>
    <property type="match status" value="1"/>
</dbReference>
<proteinExistence type="predicted"/>
<dbReference type="PANTHER" id="PTHR44688">
    <property type="entry name" value="DNA-BINDING TRANSCRIPTIONAL ACTIVATOR DEVR_DOSR"/>
    <property type="match status" value="1"/>
</dbReference>
<protein>
    <submittedName>
        <fullName evidence="7">Response regulator</fullName>
    </submittedName>
</protein>
<gene>
    <name evidence="7" type="ORF">Q2T77_33560</name>
</gene>
<organism evidence="7 8">
    <name type="scientific">Variovorax ginsengisoli</name>
    <dbReference type="NCBI Taxonomy" id="363844"/>
    <lineage>
        <taxon>Bacteria</taxon>
        <taxon>Pseudomonadati</taxon>
        <taxon>Pseudomonadota</taxon>
        <taxon>Betaproteobacteria</taxon>
        <taxon>Burkholderiales</taxon>
        <taxon>Comamonadaceae</taxon>
        <taxon>Variovorax</taxon>
    </lineage>
</organism>
<reference evidence="7" key="1">
    <citation type="submission" date="2023-06" db="EMBL/GenBank/DDBJ databases">
        <authorList>
            <person name="Jiang Y."/>
            <person name="Liu Q."/>
        </authorList>
    </citation>
    <scope>NUCLEOTIDE SEQUENCE</scope>
    <source>
        <strain evidence="7">CGMCC 1.12090</strain>
    </source>
</reference>
<dbReference type="CDD" id="cd06170">
    <property type="entry name" value="LuxR_C_like"/>
    <property type="match status" value="1"/>
</dbReference>
<dbReference type="PRINTS" id="PR00038">
    <property type="entry name" value="HTHLUXR"/>
</dbReference>
<dbReference type="SUPFAM" id="SSF46894">
    <property type="entry name" value="C-terminal effector domain of the bipartite response regulators"/>
    <property type="match status" value="1"/>
</dbReference>
<accession>A0ABT8SE48</accession>
<dbReference type="Gene3D" id="1.10.10.10">
    <property type="entry name" value="Winged helix-like DNA-binding domain superfamily/Winged helix DNA-binding domain"/>
    <property type="match status" value="1"/>
</dbReference>